<organism evidence="2 3">
    <name type="scientific">Streptomyces bathyalis</name>
    <dbReference type="NCBI Taxonomy" id="2710756"/>
    <lineage>
        <taxon>Bacteria</taxon>
        <taxon>Bacillati</taxon>
        <taxon>Actinomycetota</taxon>
        <taxon>Actinomycetes</taxon>
        <taxon>Kitasatosporales</taxon>
        <taxon>Streptomycetaceae</taxon>
        <taxon>Streptomyces</taxon>
    </lineage>
</organism>
<gene>
    <name evidence="2" type="ORF">G4Z16_10910</name>
</gene>
<evidence type="ECO:0000256" key="1">
    <source>
        <dbReference type="SAM" id="Phobius"/>
    </source>
</evidence>
<sequence>MRLPDRKETEVRRLLESAPPAAVPTDLAGRALVRGMRIAHRRRTVALLLWGFFAVAVAVAVWAAVAEPWMVRPAVTTPPLGW</sequence>
<dbReference type="AlphaFoldDB" id="A0A7T1T5M4"/>
<dbReference type="KEGG" id="sbat:G4Z16_10910"/>
<dbReference type="Proteomes" id="UP000595046">
    <property type="component" value="Chromosome"/>
</dbReference>
<keyword evidence="3" id="KW-1185">Reference proteome</keyword>
<dbReference type="RefSeq" id="WP_197350637.1">
    <property type="nucleotide sequence ID" value="NZ_CP048882.1"/>
</dbReference>
<reference evidence="3" key="1">
    <citation type="submission" date="2020-02" db="EMBL/GenBank/DDBJ databases">
        <title>Streptomyces sp. ASO4wet.</title>
        <authorList>
            <person name="Risdian C."/>
            <person name="Landwehr W."/>
            <person name="Schupp P."/>
            <person name="Wink J."/>
        </authorList>
    </citation>
    <scope>NUCLEOTIDE SEQUENCE [LARGE SCALE GENOMIC DNA]</scope>
    <source>
        <strain evidence="3">ASO4wet</strain>
    </source>
</reference>
<keyword evidence="1" id="KW-1133">Transmembrane helix</keyword>
<accession>A0A7T1T5M4</accession>
<keyword evidence="1" id="KW-0812">Transmembrane</keyword>
<proteinExistence type="predicted"/>
<name>A0A7T1T5M4_9ACTN</name>
<evidence type="ECO:0000313" key="3">
    <source>
        <dbReference type="Proteomes" id="UP000595046"/>
    </source>
</evidence>
<dbReference type="EMBL" id="CP048882">
    <property type="protein sequence ID" value="QPP06817.1"/>
    <property type="molecule type" value="Genomic_DNA"/>
</dbReference>
<feature type="transmembrane region" description="Helical" evidence="1">
    <location>
        <begin position="44"/>
        <end position="65"/>
    </location>
</feature>
<protein>
    <submittedName>
        <fullName evidence="2">Uncharacterized protein</fullName>
    </submittedName>
</protein>
<keyword evidence="1" id="KW-0472">Membrane</keyword>
<evidence type="ECO:0000313" key="2">
    <source>
        <dbReference type="EMBL" id="QPP06817.1"/>
    </source>
</evidence>